<keyword evidence="5 6" id="KW-0472">Membrane</keyword>
<reference evidence="7" key="2">
    <citation type="submission" date="2021-09" db="EMBL/GenBank/DDBJ databases">
        <authorList>
            <person name="Gilroy R."/>
        </authorList>
    </citation>
    <scope>NUCLEOTIDE SEQUENCE</scope>
    <source>
        <strain evidence="7">ChiSjej5B23-16112</strain>
    </source>
</reference>
<evidence type="ECO:0000313" key="8">
    <source>
        <dbReference type="Proteomes" id="UP000769156"/>
    </source>
</evidence>
<gene>
    <name evidence="7" type="ORF">K8V82_04220</name>
</gene>
<evidence type="ECO:0000256" key="6">
    <source>
        <dbReference type="SAM" id="Phobius"/>
    </source>
</evidence>
<dbReference type="Proteomes" id="UP000769156">
    <property type="component" value="Unassembled WGS sequence"/>
</dbReference>
<dbReference type="GO" id="GO:0005886">
    <property type="term" value="C:plasma membrane"/>
    <property type="evidence" value="ECO:0007669"/>
    <property type="project" value="UniProtKB-SubCell"/>
</dbReference>
<comment type="caution">
    <text evidence="7">The sequence shown here is derived from an EMBL/GenBank/DDBJ whole genome shotgun (WGS) entry which is preliminary data.</text>
</comment>
<dbReference type="EMBL" id="DYVY01000066">
    <property type="protein sequence ID" value="HJF93979.1"/>
    <property type="molecule type" value="Genomic_DNA"/>
</dbReference>
<evidence type="ECO:0000256" key="5">
    <source>
        <dbReference type="ARBA" id="ARBA00023136"/>
    </source>
</evidence>
<dbReference type="PANTHER" id="PTHR43652">
    <property type="entry name" value="BASIC AMINO ACID ANTIPORTER YFCC-RELATED"/>
    <property type="match status" value="1"/>
</dbReference>
<organism evidence="7 8">
    <name type="scientific">Lachnoclostridium phocaeense</name>
    <dbReference type="NCBI Taxonomy" id="1871021"/>
    <lineage>
        <taxon>Bacteria</taxon>
        <taxon>Bacillati</taxon>
        <taxon>Bacillota</taxon>
        <taxon>Clostridia</taxon>
        <taxon>Lachnospirales</taxon>
        <taxon>Lachnospiraceae</taxon>
    </lineage>
</organism>
<feature type="transmembrane region" description="Helical" evidence="6">
    <location>
        <begin position="357"/>
        <end position="377"/>
    </location>
</feature>
<evidence type="ECO:0000256" key="4">
    <source>
        <dbReference type="ARBA" id="ARBA00022989"/>
    </source>
</evidence>
<feature type="transmembrane region" description="Helical" evidence="6">
    <location>
        <begin position="283"/>
        <end position="303"/>
    </location>
</feature>
<feature type="transmembrane region" description="Helical" evidence="6">
    <location>
        <begin position="120"/>
        <end position="137"/>
    </location>
</feature>
<feature type="transmembrane region" description="Helical" evidence="6">
    <location>
        <begin position="143"/>
        <end position="159"/>
    </location>
</feature>
<dbReference type="PANTHER" id="PTHR43652:SF2">
    <property type="entry name" value="BASIC AMINO ACID ANTIPORTER YFCC-RELATED"/>
    <property type="match status" value="1"/>
</dbReference>
<evidence type="ECO:0000313" key="7">
    <source>
        <dbReference type="EMBL" id="HJF93979.1"/>
    </source>
</evidence>
<sequence>MDKKTSRSKGFHMPHVFIILLLIMLLVVALSYVIPSGSYERITDETTGISVVDPDTFRYVENENPITFMNYFEAVYNGFVNGATIMGTLFISSGVIYLLEVSGAFGAGIGAILKRTRGREFSVVWIFYTIFVVFGVLGYGEAAYPFYPLAVSIGFALGYDRIVGAGLAIVGSTVGFTSGLMNMFTTGVSQQIVGLPMFSGIGYRAVGLVVFYLIGLAGLYSYCRKIRKDPTKSIVSEEYMGQKTEDEMGHTEEMTGRRVLGLLAFLAVIVIQGYGCITQGWSFAQIAALYVMFGIVLTVIFRFSPSEACQLFCKGATRVFAAAFAVGLAQSVVVLMNQACIMDTIVHAMGELLENKSAILALLIIFVFVTLFNFLVVSGSGKAVIIMPILQPLGKILHINQQVLVLTYQYGDGITNSFWPGSSLVQLSMCGVDYGSWIRFCWKIYLSFIVSAFILIMVAHGIGYGPF</sequence>
<evidence type="ECO:0000256" key="1">
    <source>
        <dbReference type="ARBA" id="ARBA00004651"/>
    </source>
</evidence>
<reference evidence="7" key="1">
    <citation type="journal article" date="2021" name="PeerJ">
        <title>Extensive microbial diversity within the chicken gut microbiome revealed by metagenomics and culture.</title>
        <authorList>
            <person name="Gilroy R."/>
            <person name="Ravi A."/>
            <person name="Getino M."/>
            <person name="Pursley I."/>
            <person name="Horton D.L."/>
            <person name="Alikhan N.F."/>
            <person name="Baker D."/>
            <person name="Gharbi K."/>
            <person name="Hall N."/>
            <person name="Watson M."/>
            <person name="Adriaenssens E.M."/>
            <person name="Foster-Nyarko E."/>
            <person name="Jarju S."/>
            <person name="Secka A."/>
            <person name="Antonio M."/>
            <person name="Oren A."/>
            <person name="Chaudhuri R.R."/>
            <person name="La Ragione R."/>
            <person name="Hildebrand F."/>
            <person name="Pallen M.J."/>
        </authorList>
    </citation>
    <scope>NUCLEOTIDE SEQUENCE</scope>
    <source>
        <strain evidence="7">ChiSjej5B23-16112</strain>
    </source>
</reference>
<accession>A0A921HZE2</accession>
<keyword evidence="4 6" id="KW-1133">Transmembrane helix</keyword>
<feature type="transmembrane region" description="Helical" evidence="6">
    <location>
        <begin position="12"/>
        <end position="34"/>
    </location>
</feature>
<evidence type="ECO:0000256" key="2">
    <source>
        <dbReference type="ARBA" id="ARBA00022475"/>
    </source>
</evidence>
<dbReference type="InterPro" id="IPR018385">
    <property type="entry name" value="C4_dicarb_anaerob_car-like"/>
</dbReference>
<feature type="transmembrane region" description="Helical" evidence="6">
    <location>
        <begin position="315"/>
        <end position="337"/>
    </location>
</feature>
<feature type="transmembrane region" description="Helical" evidence="6">
    <location>
        <begin position="259"/>
        <end position="277"/>
    </location>
</feature>
<feature type="transmembrane region" description="Helical" evidence="6">
    <location>
        <begin position="79"/>
        <end position="99"/>
    </location>
</feature>
<feature type="transmembrane region" description="Helical" evidence="6">
    <location>
        <begin position="444"/>
        <end position="464"/>
    </location>
</feature>
<dbReference type="Pfam" id="PF03606">
    <property type="entry name" value="DcuC"/>
    <property type="match status" value="1"/>
</dbReference>
<proteinExistence type="predicted"/>
<name>A0A921HZE2_9FIRM</name>
<feature type="transmembrane region" description="Helical" evidence="6">
    <location>
        <begin position="205"/>
        <end position="223"/>
    </location>
</feature>
<keyword evidence="3 6" id="KW-0812">Transmembrane</keyword>
<feature type="transmembrane region" description="Helical" evidence="6">
    <location>
        <begin position="166"/>
        <end position="185"/>
    </location>
</feature>
<keyword evidence="2" id="KW-1003">Cell membrane</keyword>
<dbReference type="AlphaFoldDB" id="A0A921HZE2"/>
<evidence type="ECO:0000256" key="3">
    <source>
        <dbReference type="ARBA" id="ARBA00022692"/>
    </source>
</evidence>
<protein>
    <submittedName>
        <fullName evidence="7">TIGR00366 family protein</fullName>
    </submittedName>
</protein>
<dbReference type="InterPro" id="IPR051679">
    <property type="entry name" value="DASS-Related_Transporters"/>
</dbReference>
<comment type="subcellular location">
    <subcellularLocation>
        <location evidence="1">Cell membrane</location>
        <topology evidence="1">Multi-pass membrane protein</topology>
    </subcellularLocation>
</comment>